<dbReference type="FunFam" id="2.40.50.140:FF:000045">
    <property type="entry name" value="Phenylalanine--tRNA ligase beta subunit"/>
    <property type="match status" value="1"/>
</dbReference>
<keyword evidence="5 16" id="KW-0820">tRNA-binding</keyword>
<dbReference type="FunFam" id="3.50.40.10:FF:000001">
    <property type="entry name" value="Phenylalanine--tRNA ligase beta subunit"/>
    <property type="match status" value="1"/>
</dbReference>
<dbReference type="NCBIfam" id="NF045760">
    <property type="entry name" value="YtpR"/>
    <property type="match status" value="1"/>
</dbReference>
<dbReference type="InterPro" id="IPR002547">
    <property type="entry name" value="tRNA-bd_dom"/>
</dbReference>
<dbReference type="InterPro" id="IPR004532">
    <property type="entry name" value="Phe-tRNA-ligase_IIc_bsu_bact"/>
</dbReference>
<dbReference type="PROSITE" id="PS51483">
    <property type="entry name" value="B5"/>
    <property type="match status" value="1"/>
</dbReference>
<evidence type="ECO:0000256" key="8">
    <source>
        <dbReference type="ARBA" id="ARBA00022741"/>
    </source>
</evidence>
<evidence type="ECO:0000256" key="10">
    <source>
        <dbReference type="ARBA" id="ARBA00022842"/>
    </source>
</evidence>
<dbReference type="GO" id="GO:0006432">
    <property type="term" value="P:phenylalanyl-tRNA aminoacylation"/>
    <property type="evidence" value="ECO:0007669"/>
    <property type="project" value="UniProtKB-UniRule"/>
</dbReference>
<evidence type="ECO:0000256" key="13">
    <source>
        <dbReference type="ARBA" id="ARBA00023146"/>
    </source>
</evidence>
<feature type="domain" description="FDX-ACB" evidence="18">
    <location>
        <begin position="707"/>
        <end position="802"/>
    </location>
</feature>
<evidence type="ECO:0000256" key="1">
    <source>
        <dbReference type="ARBA" id="ARBA00004496"/>
    </source>
</evidence>
<dbReference type="SUPFAM" id="SSF46955">
    <property type="entry name" value="Putative DNA-binding domain"/>
    <property type="match status" value="1"/>
</dbReference>
<dbReference type="InterPro" id="IPR009061">
    <property type="entry name" value="DNA-bd_dom_put_sf"/>
</dbReference>
<feature type="binding site" evidence="15">
    <location>
        <position position="467"/>
    </location>
    <ligand>
        <name>Mg(2+)</name>
        <dbReference type="ChEBI" id="CHEBI:18420"/>
        <note>shared with alpha subunit</note>
    </ligand>
</feature>
<dbReference type="Gene3D" id="3.30.70.380">
    <property type="entry name" value="Ferrodoxin-fold anticodon-binding domain"/>
    <property type="match status" value="1"/>
</dbReference>
<keyword evidence="8 15" id="KW-0547">Nucleotide-binding</keyword>
<dbReference type="NCBIfam" id="TIGR00472">
    <property type="entry name" value="pheT_bact"/>
    <property type="match status" value="1"/>
</dbReference>
<dbReference type="SUPFAM" id="SSF50249">
    <property type="entry name" value="Nucleic acid-binding proteins"/>
    <property type="match status" value="1"/>
</dbReference>
<dbReference type="Pfam" id="PF17759">
    <property type="entry name" value="tRNA_synthFbeta"/>
    <property type="match status" value="1"/>
</dbReference>
<dbReference type="CDD" id="cd02796">
    <property type="entry name" value="tRNA_bind_bactPheRS"/>
    <property type="match status" value="1"/>
</dbReference>
<dbReference type="InterPro" id="IPR045864">
    <property type="entry name" value="aa-tRNA-synth_II/BPL/LPL"/>
</dbReference>
<comment type="similarity">
    <text evidence="2 15">Belongs to the phenylalanyl-tRNA synthetase beta subunit family. Type 1 subfamily.</text>
</comment>
<dbReference type="Gene3D" id="3.30.930.10">
    <property type="entry name" value="Bira Bifunctional Protein, Domain 2"/>
    <property type="match status" value="1"/>
</dbReference>
<dbReference type="GO" id="GO:0009328">
    <property type="term" value="C:phenylalanine-tRNA ligase complex"/>
    <property type="evidence" value="ECO:0007669"/>
    <property type="project" value="TreeGrafter"/>
</dbReference>
<dbReference type="PROSITE" id="PS50886">
    <property type="entry name" value="TRBD"/>
    <property type="match status" value="1"/>
</dbReference>
<dbReference type="GO" id="GO:0000287">
    <property type="term" value="F:magnesium ion binding"/>
    <property type="evidence" value="ECO:0007669"/>
    <property type="project" value="UniProtKB-UniRule"/>
</dbReference>
<dbReference type="SUPFAM" id="SSF56037">
    <property type="entry name" value="PheT/TilS domain"/>
    <property type="match status" value="1"/>
</dbReference>
<dbReference type="Gene3D" id="2.40.50.140">
    <property type="entry name" value="Nucleic acid-binding proteins"/>
    <property type="match status" value="1"/>
</dbReference>
<comment type="catalytic activity">
    <reaction evidence="14 15">
        <text>tRNA(Phe) + L-phenylalanine + ATP = L-phenylalanyl-tRNA(Phe) + AMP + diphosphate + H(+)</text>
        <dbReference type="Rhea" id="RHEA:19413"/>
        <dbReference type="Rhea" id="RHEA-COMP:9668"/>
        <dbReference type="Rhea" id="RHEA-COMP:9699"/>
        <dbReference type="ChEBI" id="CHEBI:15378"/>
        <dbReference type="ChEBI" id="CHEBI:30616"/>
        <dbReference type="ChEBI" id="CHEBI:33019"/>
        <dbReference type="ChEBI" id="CHEBI:58095"/>
        <dbReference type="ChEBI" id="CHEBI:78442"/>
        <dbReference type="ChEBI" id="CHEBI:78531"/>
        <dbReference type="ChEBI" id="CHEBI:456215"/>
        <dbReference type="EC" id="6.1.1.20"/>
    </reaction>
</comment>
<keyword evidence="4 15" id="KW-0963">Cytoplasm</keyword>
<dbReference type="InterPro" id="IPR045060">
    <property type="entry name" value="Phe-tRNA-ligase_IIc_bsu"/>
</dbReference>
<dbReference type="Pfam" id="PF03147">
    <property type="entry name" value="FDX-ACB"/>
    <property type="match status" value="1"/>
</dbReference>
<evidence type="ECO:0000256" key="2">
    <source>
        <dbReference type="ARBA" id="ARBA00008653"/>
    </source>
</evidence>
<evidence type="ECO:0000256" key="6">
    <source>
        <dbReference type="ARBA" id="ARBA00022598"/>
    </source>
</evidence>
<keyword evidence="11 16" id="KW-0694">RNA-binding</keyword>
<dbReference type="Pfam" id="PF01588">
    <property type="entry name" value="tRNA_bind"/>
    <property type="match status" value="1"/>
</dbReference>
<evidence type="ECO:0000313" key="20">
    <source>
        <dbReference type="EMBL" id="CRX37811.1"/>
    </source>
</evidence>
<evidence type="ECO:0000256" key="14">
    <source>
        <dbReference type="ARBA" id="ARBA00049255"/>
    </source>
</evidence>
<dbReference type="InterPro" id="IPR036690">
    <property type="entry name" value="Fdx_antiC-bd_sf"/>
</dbReference>
<keyword evidence="21" id="KW-1185">Reference proteome</keyword>
<dbReference type="SMART" id="SM00873">
    <property type="entry name" value="B3_4"/>
    <property type="match status" value="1"/>
</dbReference>
<dbReference type="EMBL" id="CWGJ01000006">
    <property type="protein sequence ID" value="CRX37811.1"/>
    <property type="molecule type" value="Genomic_DNA"/>
</dbReference>
<comment type="cofactor">
    <cofactor evidence="15">
        <name>Mg(2+)</name>
        <dbReference type="ChEBI" id="CHEBI:18420"/>
    </cofactor>
    <text evidence="15">Binds 2 magnesium ions per tetramer.</text>
</comment>
<evidence type="ECO:0000256" key="3">
    <source>
        <dbReference type="ARBA" id="ARBA00011209"/>
    </source>
</evidence>
<dbReference type="InterPro" id="IPR012340">
    <property type="entry name" value="NA-bd_OB-fold"/>
</dbReference>
<dbReference type="EC" id="6.1.1.20" evidence="15"/>
<dbReference type="SUPFAM" id="SSF54991">
    <property type="entry name" value="Anticodon-binding domain of PheRS"/>
    <property type="match status" value="1"/>
</dbReference>
<dbReference type="InterPro" id="IPR005147">
    <property type="entry name" value="tRNA_synthase_B5-dom"/>
</dbReference>
<keyword evidence="12 15" id="KW-0648">Protein biosynthesis</keyword>
<evidence type="ECO:0000256" key="9">
    <source>
        <dbReference type="ARBA" id="ARBA00022840"/>
    </source>
</evidence>
<comment type="subunit">
    <text evidence="3 15">Tetramer of two alpha and two beta subunits.</text>
</comment>
<evidence type="ECO:0000256" key="16">
    <source>
        <dbReference type="PROSITE-ProRule" id="PRU00209"/>
    </source>
</evidence>
<dbReference type="PANTHER" id="PTHR10947:SF0">
    <property type="entry name" value="PHENYLALANINE--TRNA LIGASE BETA SUBUNIT"/>
    <property type="match status" value="1"/>
</dbReference>
<dbReference type="Proteomes" id="UP000220251">
    <property type="component" value="Unassembled WGS sequence"/>
</dbReference>
<dbReference type="Gene3D" id="3.30.56.10">
    <property type="match status" value="2"/>
</dbReference>
<feature type="binding site" evidence="15">
    <location>
        <position position="458"/>
    </location>
    <ligand>
        <name>Mg(2+)</name>
        <dbReference type="ChEBI" id="CHEBI:18420"/>
        <note>shared with alpha subunit</note>
    </ligand>
</feature>
<dbReference type="GO" id="GO:0005524">
    <property type="term" value="F:ATP binding"/>
    <property type="evidence" value="ECO:0007669"/>
    <property type="project" value="UniProtKB-UniRule"/>
</dbReference>
<dbReference type="GO" id="GO:0004826">
    <property type="term" value="F:phenylalanine-tRNA ligase activity"/>
    <property type="evidence" value="ECO:0007669"/>
    <property type="project" value="UniProtKB-UniRule"/>
</dbReference>
<gene>
    <name evidence="15 20" type="primary">pheT</name>
    <name evidence="20" type="ORF">ELAC_0456</name>
</gene>
<evidence type="ECO:0000256" key="11">
    <source>
        <dbReference type="ARBA" id="ARBA00022884"/>
    </source>
</evidence>
<name>A0A0H5DND3_9BACT</name>
<feature type="domain" description="TRNA-binding" evidence="17">
    <location>
        <begin position="39"/>
        <end position="151"/>
    </location>
</feature>
<dbReference type="InterPro" id="IPR005121">
    <property type="entry name" value="Fdx_antiC-bd"/>
</dbReference>
<dbReference type="SMART" id="SM00874">
    <property type="entry name" value="B5"/>
    <property type="match status" value="1"/>
</dbReference>
<keyword evidence="7 15" id="KW-0479">Metal-binding</keyword>
<dbReference type="InterPro" id="IPR020825">
    <property type="entry name" value="Phe-tRNA_synthase-like_B3/B4"/>
</dbReference>
<reference evidence="21" key="1">
    <citation type="submission" date="2015-06" db="EMBL/GenBank/DDBJ databases">
        <authorList>
            <person name="Bertelli C."/>
        </authorList>
    </citation>
    <scope>NUCLEOTIDE SEQUENCE [LARGE SCALE GENOMIC DNA]</scope>
    <source>
        <strain evidence="21">CRIB-30</strain>
    </source>
</reference>
<dbReference type="FunFam" id="3.30.56.10:FF:000002">
    <property type="entry name" value="Phenylalanine--tRNA ligase beta subunit"/>
    <property type="match status" value="1"/>
</dbReference>
<dbReference type="OrthoDB" id="9805455at2"/>
<evidence type="ECO:0000259" key="19">
    <source>
        <dbReference type="PROSITE" id="PS51483"/>
    </source>
</evidence>
<evidence type="ECO:0000256" key="12">
    <source>
        <dbReference type="ARBA" id="ARBA00022917"/>
    </source>
</evidence>
<dbReference type="InterPro" id="IPR041616">
    <property type="entry name" value="PheRS_beta_core"/>
</dbReference>
<comment type="subcellular location">
    <subcellularLocation>
        <location evidence="1 15">Cytoplasm</location>
    </subcellularLocation>
</comment>
<evidence type="ECO:0000259" key="18">
    <source>
        <dbReference type="PROSITE" id="PS51447"/>
    </source>
</evidence>
<evidence type="ECO:0000313" key="21">
    <source>
        <dbReference type="Proteomes" id="UP000220251"/>
    </source>
</evidence>
<keyword evidence="13 15" id="KW-0030">Aminoacyl-tRNA synthetase</keyword>
<keyword evidence="9 15" id="KW-0067">ATP-binding</keyword>
<dbReference type="Gene3D" id="3.50.40.10">
    <property type="entry name" value="Phenylalanyl-trna Synthetase, Chain B, domain 3"/>
    <property type="match status" value="1"/>
</dbReference>
<accession>A0A0H5DND3</accession>
<evidence type="ECO:0000256" key="15">
    <source>
        <dbReference type="HAMAP-Rule" id="MF_00283"/>
    </source>
</evidence>
<feature type="domain" description="B5" evidence="19">
    <location>
        <begin position="404"/>
        <end position="480"/>
    </location>
</feature>
<keyword evidence="6 15" id="KW-0436">Ligase</keyword>
<dbReference type="HAMAP" id="MF_00283">
    <property type="entry name" value="Phe_tRNA_synth_beta1"/>
    <property type="match status" value="1"/>
</dbReference>
<feature type="binding site" evidence="15">
    <location>
        <position position="468"/>
    </location>
    <ligand>
        <name>Mg(2+)</name>
        <dbReference type="ChEBI" id="CHEBI:18420"/>
        <note>shared with alpha subunit</note>
    </ligand>
</feature>
<dbReference type="CDD" id="cd00769">
    <property type="entry name" value="PheRS_beta_core"/>
    <property type="match status" value="1"/>
</dbReference>
<dbReference type="AlphaFoldDB" id="A0A0H5DND3"/>
<evidence type="ECO:0000256" key="5">
    <source>
        <dbReference type="ARBA" id="ARBA00022555"/>
    </source>
</evidence>
<keyword evidence="10 15" id="KW-0460">Magnesium</keyword>
<dbReference type="PANTHER" id="PTHR10947">
    <property type="entry name" value="PHENYLALANYL-TRNA SYNTHETASE BETA CHAIN AND LEUCINE-RICH REPEAT-CONTAINING PROTEIN 47"/>
    <property type="match status" value="1"/>
</dbReference>
<dbReference type="Pfam" id="PF03484">
    <property type="entry name" value="B5"/>
    <property type="match status" value="1"/>
</dbReference>
<dbReference type="RefSeq" id="WP_098037665.1">
    <property type="nucleotide sequence ID" value="NZ_CWGJ01000006.1"/>
</dbReference>
<dbReference type="InterPro" id="IPR005146">
    <property type="entry name" value="B3/B4_tRNA-bd"/>
</dbReference>
<dbReference type="SUPFAM" id="SSF55681">
    <property type="entry name" value="Class II aaRS and biotin synthetases"/>
    <property type="match status" value="1"/>
</dbReference>
<evidence type="ECO:0000259" key="17">
    <source>
        <dbReference type="PROSITE" id="PS50886"/>
    </source>
</evidence>
<protein>
    <recommendedName>
        <fullName evidence="15">Phenylalanine--tRNA ligase beta subunit</fullName>
        <ecNumber evidence="15">6.1.1.20</ecNumber>
    </recommendedName>
    <alternativeName>
        <fullName evidence="15">Phenylalanyl-tRNA synthetase beta subunit</fullName>
        <shortName evidence="15">PheRS</shortName>
    </alternativeName>
</protein>
<sequence length="803" mass="89564">MKVPLGWLKEFAQIEMDPQEIAKWLTLAGLEVEAIESFSLGFQDVVIAEVVEAEKHPNADKLTLAQVFDGQDSYAVVCGAPNCRKGLRTAFAKPGATLIDDQGKSFKIKKTKIRGVESSGMLLSAKELGIGENHDGILELDNCGHLGASLAELLKEIVLEVSLTPNLGHCASIQGLARELHAKAGVALIERPLCTVQNRGEPIEQSVKIKVGDIQGCPRYACRLIRDVTIGPSPKWLQNRLEAAGIRPVNNIVDATNYTLIELGHPLHAFDFDKIQGGEVHVRKAREHETLVTLDGKERILHPEDLLIADQERPLAIAGVMGGEDSEVKDHTKNILLESAYFDSVYVRKTSKRQGLITEASRRFERGTDPNLVIKALDRCTALIEELSGGVSATGAIDVKNGDFKEKSMTLRLSRTGKMLGKSISQDEVESIFKRLGFDISFDGEDLFNITVPTYRNDIKGEIDLIEEVARIYGYDHFKTGTIRFQPSDSESNGLFLFEREIRARLVAEGLQEYLTCDLIGPKILDIVYGSDLPDEPFVKVLNPTSIEQSILRTTLLPGMLQAAKFNSDRQCANLASFEIGRIHYKEGNQYIEEVNIAIMLSGLSRPWHFDRKPSPVDYFDLKGIVENLLKSLEITNQRYKNLEIKTYHDGRQASIFAGDVPIGVMGEIHPAILRRLDVPNRILFAEISLKELFRLKSKMTEMKPLNLYPASERDWTLTLPISVTHEVVRELIGKMASPLLEQVHLIDLWQSPKLGEGMKNLTYRFVYRDVAKTISQEVVDQEHARITDGVRSLITSAAKGRL</sequence>
<evidence type="ECO:0000256" key="4">
    <source>
        <dbReference type="ARBA" id="ARBA00022490"/>
    </source>
</evidence>
<proteinExistence type="inferred from homology"/>
<feature type="binding site" evidence="15">
    <location>
        <position position="464"/>
    </location>
    <ligand>
        <name>Mg(2+)</name>
        <dbReference type="ChEBI" id="CHEBI:18420"/>
        <note>shared with alpha subunit</note>
    </ligand>
</feature>
<dbReference type="PROSITE" id="PS51447">
    <property type="entry name" value="FDX_ACB"/>
    <property type="match status" value="1"/>
</dbReference>
<dbReference type="InterPro" id="IPR033714">
    <property type="entry name" value="tRNA_bind_bactPheRS"/>
</dbReference>
<evidence type="ECO:0000256" key="7">
    <source>
        <dbReference type="ARBA" id="ARBA00022723"/>
    </source>
</evidence>
<dbReference type="SMART" id="SM00896">
    <property type="entry name" value="FDX-ACB"/>
    <property type="match status" value="1"/>
</dbReference>
<organism evidence="20 21">
    <name type="scientific">Estrella lausannensis</name>
    <dbReference type="NCBI Taxonomy" id="483423"/>
    <lineage>
        <taxon>Bacteria</taxon>
        <taxon>Pseudomonadati</taxon>
        <taxon>Chlamydiota</taxon>
        <taxon>Chlamydiia</taxon>
        <taxon>Parachlamydiales</taxon>
        <taxon>Candidatus Criblamydiaceae</taxon>
        <taxon>Estrella</taxon>
    </lineage>
</organism>
<dbReference type="GO" id="GO:0000049">
    <property type="term" value="F:tRNA binding"/>
    <property type="evidence" value="ECO:0007669"/>
    <property type="project" value="UniProtKB-UniRule"/>
</dbReference>
<dbReference type="Pfam" id="PF03483">
    <property type="entry name" value="B3_4"/>
    <property type="match status" value="1"/>
</dbReference>